<organism evidence="1 2">
    <name type="scientific">Marinitenerispora sediminis</name>
    <dbReference type="NCBI Taxonomy" id="1931232"/>
    <lineage>
        <taxon>Bacteria</taxon>
        <taxon>Bacillati</taxon>
        <taxon>Actinomycetota</taxon>
        <taxon>Actinomycetes</taxon>
        <taxon>Streptosporangiales</taxon>
        <taxon>Nocardiopsidaceae</taxon>
        <taxon>Marinitenerispora</taxon>
    </lineage>
</organism>
<keyword evidence="2" id="KW-1185">Reference proteome</keyword>
<dbReference type="EMBL" id="QEIN01000239">
    <property type="protein sequence ID" value="RCV51833.1"/>
    <property type="molecule type" value="Genomic_DNA"/>
</dbReference>
<dbReference type="AlphaFoldDB" id="A0A368SZV5"/>
<dbReference type="Proteomes" id="UP000253318">
    <property type="component" value="Unassembled WGS sequence"/>
</dbReference>
<name>A0A368SZV5_9ACTN</name>
<evidence type="ECO:0000313" key="1">
    <source>
        <dbReference type="EMBL" id="RCV51833.1"/>
    </source>
</evidence>
<gene>
    <name evidence="1" type="ORF">DEF24_22760</name>
</gene>
<evidence type="ECO:0000313" key="2">
    <source>
        <dbReference type="Proteomes" id="UP000253318"/>
    </source>
</evidence>
<sequence>MRFWRRVGTHAIFRPGPSWPSDLGRYQAPPRFSITFRSLSKSVVRHTETGYARLSIPMP</sequence>
<protein>
    <submittedName>
        <fullName evidence="1">Uncharacterized protein</fullName>
    </submittedName>
</protein>
<reference evidence="1 2" key="1">
    <citation type="submission" date="2018-04" db="EMBL/GenBank/DDBJ databases">
        <title>Novel actinobacteria from marine sediment.</title>
        <authorList>
            <person name="Ng Z.Y."/>
            <person name="Tan G.Y.A."/>
        </authorList>
    </citation>
    <scope>NUCLEOTIDE SEQUENCE [LARGE SCALE GENOMIC DNA]</scope>
    <source>
        <strain evidence="1 2">TPS81</strain>
    </source>
</reference>
<proteinExistence type="predicted"/>
<comment type="caution">
    <text evidence="1">The sequence shown here is derived from an EMBL/GenBank/DDBJ whole genome shotgun (WGS) entry which is preliminary data.</text>
</comment>
<accession>A0A368SZV5</accession>